<dbReference type="FunFam" id="3.40.50.300:FF:000418">
    <property type="entry name" value="Iron-sulfur cluster carrier protein"/>
    <property type="match status" value="1"/>
</dbReference>
<dbReference type="InterPro" id="IPR027417">
    <property type="entry name" value="P-loop_NTPase"/>
</dbReference>
<evidence type="ECO:0000256" key="5">
    <source>
        <dbReference type="ARBA" id="ARBA00023014"/>
    </source>
</evidence>
<evidence type="ECO:0000313" key="9">
    <source>
        <dbReference type="EMBL" id="CAA9319474.1"/>
    </source>
</evidence>
<dbReference type="GO" id="GO:0005829">
    <property type="term" value="C:cytosol"/>
    <property type="evidence" value="ECO:0007669"/>
    <property type="project" value="TreeGrafter"/>
</dbReference>
<keyword evidence="5 7" id="KW-0411">Iron-sulfur</keyword>
<dbReference type="InterPro" id="IPR000808">
    <property type="entry name" value="Mrp-like_CS"/>
</dbReference>
<evidence type="ECO:0000256" key="3">
    <source>
        <dbReference type="ARBA" id="ARBA00022840"/>
    </source>
</evidence>
<keyword evidence="1 7" id="KW-0479">Metal-binding</keyword>
<proteinExistence type="inferred from homology"/>
<comment type="subunit">
    <text evidence="7">Homodimer.</text>
</comment>
<evidence type="ECO:0000256" key="8">
    <source>
        <dbReference type="SAM" id="MobiDB-lite"/>
    </source>
</evidence>
<dbReference type="GO" id="GO:0016226">
    <property type="term" value="P:iron-sulfur cluster assembly"/>
    <property type="evidence" value="ECO:0007669"/>
    <property type="project" value="InterPro"/>
</dbReference>
<dbReference type="Gene3D" id="3.40.50.300">
    <property type="entry name" value="P-loop containing nucleotide triphosphate hydrolases"/>
    <property type="match status" value="1"/>
</dbReference>
<keyword evidence="2 7" id="KW-0547">Nucleotide-binding</keyword>
<dbReference type="CDD" id="cd02037">
    <property type="entry name" value="Mrp_NBP35"/>
    <property type="match status" value="1"/>
</dbReference>
<protein>
    <recommendedName>
        <fullName evidence="7">Iron-sulfur cluster carrier protein</fullName>
    </recommendedName>
</protein>
<evidence type="ECO:0000256" key="6">
    <source>
        <dbReference type="ARBA" id="ARBA00024036"/>
    </source>
</evidence>
<dbReference type="GO" id="GO:0005524">
    <property type="term" value="F:ATP binding"/>
    <property type="evidence" value="ECO:0007669"/>
    <property type="project" value="UniProtKB-UniRule"/>
</dbReference>
<evidence type="ECO:0000256" key="1">
    <source>
        <dbReference type="ARBA" id="ARBA00022723"/>
    </source>
</evidence>
<reference evidence="9" key="1">
    <citation type="submission" date="2020-02" db="EMBL/GenBank/DDBJ databases">
        <authorList>
            <person name="Meier V. D."/>
        </authorList>
    </citation>
    <scope>NUCLEOTIDE SEQUENCE</scope>
    <source>
        <strain evidence="9">AVDCRST_MAG71</strain>
    </source>
</reference>
<name>A0A6J4L4V8_9GAMM</name>
<evidence type="ECO:0000256" key="4">
    <source>
        <dbReference type="ARBA" id="ARBA00023004"/>
    </source>
</evidence>
<dbReference type="InterPro" id="IPR044304">
    <property type="entry name" value="NUBPL-like"/>
</dbReference>
<comment type="similarity">
    <text evidence="6 7">Belongs to the Mrp/NBP35 ATP-binding proteins family.</text>
</comment>
<gene>
    <name evidence="9" type="ORF">AVDCRST_MAG71-1244</name>
</gene>
<feature type="binding site" evidence="7">
    <location>
        <begin position="133"/>
        <end position="140"/>
    </location>
    <ligand>
        <name>ATP</name>
        <dbReference type="ChEBI" id="CHEBI:30616"/>
    </ligand>
</feature>
<dbReference type="InterPro" id="IPR033756">
    <property type="entry name" value="YlxH/NBP35"/>
</dbReference>
<dbReference type="AlphaFoldDB" id="A0A6J4L4V8"/>
<dbReference type="SUPFAM" id="SSF52540">
    <property type="entry name" value="P-loop containing nucleoside triphosphate hydrolases"/>
    <property type="match status" value="1"/>
</dbReference>
<dbReference type="GO" id="GO:0051539">
    <property type="term" value="F:4 iron, 4 sulfur cluster binding"/>
    <property type="evidence" value="ECO:0007669"/>
    <property type="project" value="TreeGrafter"/>
</dbReference>
<accession>A0A6J4L4V8</accession>
<dbReference type="PANTHER" id="PTHR42961:SF2">
    <property type="entry name" value="IRON-SULFUR PROTEIN NUBPL"/>
    <property type="match status" value="1"/>
</dbReference>
<dbReference type="HAMAP" id="MF_02040">
    <property type="entry name" value="Mrp_NBP35"/>
    <property type="match status" value="1"/>
</dbReference>
<organism evidence="9">
    <name type="scientific">uncultured Lysobacter sp</name>
    <dbReference type="NCBI Taxonomy" id="271060"/>
    <lineage>
        <taxon>Bacteria</taxon>
        <taxon>Pseudomonadati</taxon>
        <taxon>Pseudomonadota</taxon>
        <taxon>Gammaproteobacteria</taxon>
        <taxon>Lysobacterales</taxon>
        <taxon>Lysobacteraceae</taxon>
        <taxon>Lysobacter</taxon>
        <taxon>environmental samples</taxon>
    </lineage>
</organism>
<dbReference type="PANTHER" id="PTHR42961">
    <property type="entry name" value="IRON-SULFUR PROTEIN NUBPL"/>
    <property type="match status" value="1"/>
</dbReference>
<dbReference type="GO" id="GO:0046872">
    <property type="term" value="F:metal ion binding"/>
    <property type="evidence" value="ECO:0007669"/>
    <property type="project" value="UniProtKB-KW"/>
</dbReference>
<sequence>MRIQSRRPDPARRGGDRDRAISWPALNRRPLVNESLQSWLLEQPLPGTQTTFGRIETRIRATVVEGRAAVSMMLPVPAQGWRADIEAWLTQVLETRGLSLSHLELTQRIPTHAVQPGVSPLSNVRNIIAVGSGKGGVGKSTTAVNLALALAADGARVGVLDADVYGPSVPMMLGLSGRPDSPDGKTIEPMRAHGLEAMSIGLLVDQDTPMIWRGPMATSALTQLLTETRWGDLDYLIVDLPPGTGDIQLTLAQKIPVAGAVIVTTPQDVATLDARKALKMFEKVNVPVLGVVENMAVHVCSNCGHSEHIFGEGGGAGIAAQYDVPLLGSLPLEVAIRRSGDQGRPLVLAEPESPAAQAYRSTARQIAIELSKRPHTATPLSVSLLGD</sequence>
<comment type="function">
    <text evidence="7">Binds and transfers iron-sulfur (Fe-S) clusters to target apoproteins. Can hydrolyze ATP.</text>
</comment>
<feature type="region of interest" description="Disordered" evidence="8">
    <location>
        <begin position="1"/>
        <end position="20"/>
    </location>
</feature>
<dbReference type="PROSITE" id="PS01215">
    <property type="entry name" value="MRP"/>
    <property type="match status" value="1"/>
</dbReference>
<evidence type="ECO:0000256" key="7">
    <source>
        <dbReference type="HAMAP-Rule" id="MF_02040"/>
    </source>
</evidence>
<evidence type="ECO:0000256" key="2">
    <source>
        <dbReference type="ARBA" id="ARBA00022741"/>
    </source>
</evidence>
<keyword evidence="7" id="KW-0378">Hydrolase</keyword>
<keyword evidence="3 7" id="KW-0067">ATP-binding</keyword>
<dbReference type="GO" id="GO:0140663">
    <property type="term" value="F:ATP-dependent FeS chaperone activity"/>
    <property type="evidence" value="ECO:0007669"/>
    <property type="project" value="InterPro"/>
</dbReference>
<dbReference type="GO" id="GO:0016887">
    <property type="term" value="F:ATP hydrolysis activity"/>
    <property type="evidence" value="ECO:0007669"/>
    <property type="project" value="UniProtKB-UniRule"/>
</dbReference>
<dbReference type="Pfam" id="PF10609">
    <property type="entry name" value="ParA"/>
    <property type="match status" value="1"/>
</dbReference>
<dbReference type="InterPro" id="IPR019591">
    <property type="entry name" value="Mrp/NBP35_ATP-bd"/>
</dbReference>
<dbReference type="EMBL" id="CADCUA010000311">
    <property type="protein sequence ID" value="CAA9319474.1"/>
    <property type="molecule type" value="Genomic_DNA"/>
</dbReference>
<dbReference type="NCBIfam" id="NF008669">
    <property type="entry name" value="PRK11670.1"/>
    <property type="match status" value="1"/>
</dbReference>
<keyword evidence="4 7" id="KW-0408">Iron</keyword>